<keyword evidence="3" id="KW-1185">Reference proteome</keyword>
<dbReference type="Gene3D" id="3.40.109.10">
    <property type="entry name" value="NADH Oxidase"/>
    <property type="match status" value="1"/>
</dbReference>
<accession>A0ABS7FPT2</accession>
<comment type="caution">
    <text evidence="2">The sequence shown here is derived from an EMBL/GenBank/DDBJ whole genome shotgun (WGS) entry which is preliminary data.</text>
</comment>
<feature type="region of interest" description="Disordered" evidence="1">
    <location>
        <begin position="309"/>
        <end position="331"/>
    </location>
</feature>
<organism evidence="2 3">
    <name type="scientific">Actinomadura parmotrematis</name>
    <dbReference type="NCBI Taxonomy" id="2864039"/>
    <lineage>
        <taxon>Bacteria</taxon>
        <taxon>Bacillati</taxon>
        <taxon>Actinomycetota</taxon>
        <taxon>Actinomycetes</taxon>
        <taxon>Streptosporangiales</taxon>
        <taxon>Thermomonosporaceae</taxon>
        <taxon>Actinomadura</taxon>
    </lineage>
</organism>
<name>A0ABS7FPT2_9ACTN</name>
<evidence type="ECO:0008006" key="4">
    <source>
        <dbReference type="Google" id="ProtNLM"/>
    </source>
</evidence>
<proteinExistence type="predicted"/>
<reference evidence="2 3" key="1">
    <citation type="submission" date="2021-07" db="EMBL/GenBank/DDBJ databases">
        <title>Actinomadura sp. PM05-2 isolated from lichen.</title>
        <authorList>
            <person name="Somphong A."/>
            <person name="Phongsopitanun W."/>
            <person name="Tanasupawat S."/>
            <person name="Peongsungnone V."/>
        </authorList>
    </citation>
    <scope>NUCLEOTIDE SEQUENCE [LARGE SCALE GENOMIC DNA]</scope>
    <source>
        <strain evidence="2 3">PM05-2</strain>
    </source>
</reference>
<dbReference type="SUPFAM" id="SSF55469">
    <property type="entry name" value="FMN-dependent nitroreductase-like"/>
    <property type="match status" value="2"/>
</dbReference>
<dbReference type="Proteomes" id="UP000774570">
    <property type="component" value="Unassembled WGS sequence"/>
</dbReference>
<evidence type="ECO:0000256" key="1">
    <source>
        <dbReference type="SAM" id="MobiDB-lite"/>
    </source>
</evidence>
<evidence type="ECO:0000313" key="3">
    <source>
        <dbReference type="Proteomes" id="UP000774570"/>
    </source>
</evidence>
<dbReference type="PANTHER" id="PTHR23026">
    <property type="entry name" value="NADPH NITROREDUCTASE"/>
    <property type="match status" value="1"/>
</dbReference>
<dbReference type="RefSeq" id="WP_220164918.1">
    <property type="nucleotide sequence ID" value="NZ_JAIBOA010000004.1"/>
</dbReference>
<dbReference type="EMBL" id="JAIBOA010000004">
    <property type="protein sequence ID" value="MBW8482414.1"/>
    <property type="molecule type" value="Genomic_DNA"/>
</dbReference>
<gene>
    <name evidence="2" type="ORF">K1Y72_08575</name>
</gene>
<dbReference type="InterPro" id="IPR050627">
    <property type="entry name" value="Nitroreductase/BluB"/>
</dbReference>
<sequence length="331" mass="34841">MTRDAADAVRRAVAAAVRAPSVHNTQPWSFAVRGDTVVLRADPDRRLGAADPAGREMMISCGAALYTLRLALRREGRAATVRALPDPSRPNLVAEVDARPGGGPGAEELALYEQIERRRTHRGGFRPGPGAVPLLPVLRTAAEAEGARLVQILEARGIGMLAGLTQAADHLERRSSARAGEAARWAPSPGSGRRDGVAATAYPAEPARTEPHFPARDFAHGRGWGTPPDASGGGAELGTVLLLTTLRDEPADWLRAGQALQHVLLRAAGDGLAAAIHTQPLEVPELRGFIRVHLCAGAHPQMLLRLGAADPAADAPPSPRRPAADVTTEED</sequence>
<feature type="region of interest" description="Disordered" evidence="1">
    <location>
        <begin position="173"/>
        <end position="198"/>
    </location>
</feature>
<dbReference type="NCBIfam" id="NF047509">
    <property type="entry name" value="Rv3131_FMN_oxido"/>
    <property type="match status" value="1"/>
</dbReference>
<evidence type="ECO:0000313" key="2">
    <source>
        <dbReference type="EMBL" id="MBW8482414.1"/>
    </source>
</evidence>
<dbReference type="PANTHER" id="PTHR23026:SF123">
    <property type="entry name" value="NAD(P)H NITROREDUCTASE RV3131-RELATED"/>
    <property type="match status" value="1"/>
</dbReference>
<protein>
    <recommendedName>
        <fullName evidence="4">Nitroreductase</fullName>
    </recommendedName>
</protein>
<dbReference type="InterPro" id="IPR000415">
    <property type="entry name" value="Nitroreductase-like"/>
</dbReference>